<evidence type="ECO:0000256" key="5">
    <source>
        <dbReference type="SAM" id="Phobius"/>
    </source>
</evidence>
<evidence type="ECO:0000256" key="2">
    <source>
        <dbReference type="ARBA" id="ARBA00022692"/>
    </source>
</evidence>
<dbReference type="EMBL" id="CP015059">
    <property type="protein sequence ID" value="QGN17564.1"/>
    <property type="molecule type" value="Genomic_DNA"/>
</dbReference>
<reference evidence="6 7" key="1">
    <citation type="submission" date="2016-03" db="EMBL/GenBank/DDBJ databases">
        <title>How can Kluyveromyces marxianus grow so fast - potential evolutionary course in Saccharomyces Complex revealed by comparative genomics.</title>
        <authorList>
            <person name="Mo W."/>
            <person name="Lu W."/>
            <person name="Yang X."/>
            <person name="Qi J."/>
            <person name="Lv H."/>
        </authorList>
    </citation>
    <scope>NUCLEOTIDE SEQUENCE [LARGE SCALE GENOMIC DNA]</scope>
    <source>
        <strain evidence="6 7">FIM1</strain>
    </source>
</reference>
<dbReference type="InterPro" id="IPR011701">
    <property type="entry name" value="MFS"/>
</dbReference>
<protein>
    <submittedName>
        <fullName evidence="6">UNC93-like protein</fullName>
    </submittedName>
</protein>
<evidence type="ECO:0000256" key="1">
    <source>
        <dbReference type="ARBA" id="ARBA00004141"/>
    </source>
</evidence>
<dbReference type="SUPFAM" id="SSF103473">
    <property type="entry name" value="MFS general substrate transporter"/>
    <property type="match status" value="1"/>
</dbReference>
<evidence type="ECO:0000313" key="7">
    <source>
        <dbReference type="Proteomes" id="UP000422736"/>
    </source>
</evidence>
<feature type="transmembrane region" description="Helical" evidence="5">
    <location>
        <begin position="53"/>
        <end position="72"/>
    </location>
</feature>
<dbReference type="InterPro" id="IPR036259">
    <property type="entry name" value="MFS_trans_sf"/>
</dbReference>
<feature type="transmembrane region" description="Helical" evidence="5">
    <location>
        <begin position="20"/>
        <end position="41"/>
    </location>
</feature>
<accession>A0ABX6F342</accession>
<name>A0ABX6F342_KLUMA</name>
<dbReference type="PANTHER" id="PTHR23294">
    <property type="entry name" value="ET TRANSLATION PRODUCT-RELATED"/>
    <property type="match status" value="1"/>
</dbReference>
<evidence type="ECO:0000313" key="6">
    <source>
        <dbReference type="EMBL" id="QGN17564.1"/>
    </source>
</evidence>
<feature type="transmembrane region" description="Helical" evidence="5">
    <location>
        <begin position="108"/>
        <end position="132"/>
    </location>
</feature>
<keyword evidence="4 5" id="KW-0472">Membrane</keyword>
<dbReference type="Proteomes" id="UP000422736">
    <property type="component" value="Chromosome 6"/>
</dbReference>
<dbReference type="Gene3D" id="1.20.1250.20">
    <property type="entry name" value="MFS general substrate transporter like domains"/>
    <property type="match status" value="1"/>
</dbReference>
<proteinExistence type="predicted"/>
<evidence type="ECO:0000256" key="4">
    <source>
        <dbReference type="ARBA" id="ARBA00023136"/>
    </source>
</evidence>
<gene>
    <name evidence="6" type="ORF">FIM1_4300</name>
</gene>
<feature type="transmembrane region" description="Helical" evidence="5">
    <location>
        <begin position="175"/>
        <end position="195"/>
    </location>
</feature>
<keyword evidence="2 5" id="KW-0812">Transmembrane</keyword>
<dbReference type="InterPro" id="IPR051617">
    <property type="entry name" value="UNC-93-like_regulator"/>
</dbReference>
<feature type="transmembrane region" description="Helical" evidence="5">
    <location>
        <begin position="299"/>
        <end position="317"/>
    </location>
</feature>
<feature type="transmembrane region" description="Helical" evidence="5">
    <location>
        <begin position="79"/>
        <end position="96"/>
    </location>
</feature>
<dbReference type="Pfam" id="PF07690">
    <property type="entry name" value="MFS_1"/>
    <property type="match status" value="1"/>
</dbReference>
<feature type="transmembrane region" description="Helical" evidence="5">
    <location>
        <begin position="269"/>
        <end position="287"/>
    </location>
</feature>
<comment type="subcellular location">
    <subcellularLocation>
        <location evidence="1">Membrane</location>
        <topology evidence="1">Multi-pass membrane protein</topology>
    </subcellularLocation>
</comment>
<sequence length="478" mass="52473">MLDKNSNLYRVYRSTLTQAFIIGFLSFTQPGVWSAISGLGAGGLQTVKTANTSSAILFAVMFVFSPIFGILINKIGVRPVISIGTIGYVFWSAGLYKNSKDGSQALVLAGAAICGVSAAAFWTGEASVAILYPEQNQRGLFIGIWQVINKIGGLIAGAVTLALNIKGNKSGSVGLNTYVGLMVIQCLGFPVSFLLSPPEKVIRKNGTVLKPSITNKTVKEEIKNLFRVLRRKEIIGLTPIFLSVVWFNTWQSNYITHHFTVRVRALNSLLTALIPGMTDVVAGLLLDTKFFRRSLKVKISWIVTVSLMTAFFIYSIIIQHQFDANPEEGIDWTGNARFSRSFIPFQLFKISGELFFNWIYWVVGTYQFSSEEIPHVSAIIRSFESLGQTFAFVVGTTNDNDMTNLAVSAGAFFLSVVPATYVAFLATDDDIQSFAVDPVKSITESDEDSATGPEITPIQTKDKALLVETVRPLKDDWD</sequence>
<dbReference type="PANTHER" id="PTHR23294:SF57">
    <property type="entry name" value="CINA C-TERMINAL DOMAIN-CONTAINING PROTEIN"/>
    <property type="match status" value="1"/>
</dbReference>
<keyword evidence="7" id="KW-1185">Reference proteome</keyword>
<feature type="transmembrane region" description="Helical" evidence="5">
    <location>
        <begin position="233"/>
        <end position="249"/>
    </location>
</feature>
<organism evidence="6 7">
    <name type="scientific">Kluyveromyces marxianus</name>
    <name type="common">Yeast</name>
    <name type="synonym">Candida kefyr</name>
    <dbReference type="NCBI Taxonomy" id="4911"/>
    <lineage>
        <taxon>Eukaryota</taxon>
        <taxon>Fungi</taxon>
        <taxon>Dikarya</taxon>
        <taxon>Ascomycota</taxon>
        <taxon>Saccharomycotina</taxon>
        <taxon>Saccharomycetes</taxon>
        <taxon>Saccharomycetales</taxon>
        <taxon>Saccharomycetaceae</taxon>
        <taxon>Kluyveromyces</taxon>
    </lineage>
</organism>
<evidence type="ECO:0000256" key="3">
    <source>
        <dbReference type="ARBA" id="ARBA00022989"/>
    </source>
</evidence>
<feature type="transmembrane region" description="Helical" evidence="5">
    <location>
        <begin position="139"/>
        <end position="163"/>
    </location>
</feature>
<keyword evidence="3 5" id="KW-1133">Transmembrane helix</keyword>